<accession>A0ABN6EQ58</accession>
<evidence type="ECO:0000313" key="2">
    <source>
        <dbReference type="Proteomes" id="UP001053296"/>
    </source>
</evidence>
<gene>
    <name evidence="1" type="ORF">PSDVSF_04480</name>
</gene>
<sequence length="71" mass="7767">MSGVAPIEGASEYHPKHKDLEVDRLEQTSTQPLPDEKPVVALNGDAAKQAEKTTIYGFQYTGKGSFIDNVF</sequence>
<protein>
    <submittedName>
        <fullName evidence="1">Uncharacterized protein</fullName>
    </submittedName>
</protein>
<keyword evidence="2" id="KW-1185">Reference proteome</keyword>
<name>A0ABN6EQ58_9BACT</name>
<dbReference type="Proteomes" id="UP001053296">
    <property type="component" value="Chromosome"/>
</dbReference>
<evidence type="ECO:0000313" key="1">
    <source>
        <dbReference type="EMBL" id="BCS87206.1"/>
    </source>
</evidence>
<dbReference type="EMBL" id="AP024485">
    <property type="protein sequence ID" value="BCS87206.1"/>
    <property type="molecule type" value="Genomic_DNA"/>
</dbReference>
<organism evidence="1 2">
    <name type="scientific">Pseudodesulfovibrio sediminis</name>
    <dbReference type="NCBI Taxonomy" id="2810563"/>
    <lineage>
        <taxon>Bacteria</taxon>
        <taxon>Pseudomonadati</taxon>
        <taxon>Thermodesulfobacteriota</taxon>
        <taxon>Desulfovibrionia</taxon>
        <taxon>Desulfovibrionales</taxon>
        <taxon>Desulfovibrionaceae</taxon>
    </lineage>
</organism>
<dbReference type="RefSeq" id="WP_229593203.1">
    <property type="nucleotide sequence ID" value="NZ_AP024485.1"/>
</dbReference>
<proteinExistence type="predicted"/>
<reference evidence="1" key="1">
    <citation type="journal article" date="2022" name="Arch. Microbiol.">
        <title>Pseudodesulfovibrio sediminis sp. nov., a mesophilic and neutrophilic sulfate-reducing bacterium isolated from sediment of a brackish lake.</title>
        <authorList>
            <person name="Takahashi A."/>
            <person name="Kojima H."/>
            <person name="Watanabe M."/>
            <person name="Fukui M."/>
        </authorList>
    </citation>
    <scope>NUCLEOTIDE SEQUENCE</scope>
    <source>
        <strain evidence="1">SF6</strain>
    </source>
</reference>